<reference evidence="7 8" key="1">
    <citation type="journal article" date="2018" name="Sci. Rep.">
        <title>Characterisation of pathogen-specific regions and novel effector candidates in Fusarium oxysporum f. sp. cepae.</title>
        <authorList>
            <person name="Armitage A.D."/>
            <person name="Taylor A."/>
            <person name="Sobczyk M.K."/>
            <person name="Baxter L."/>
            <person name="Greenfield B.P."/>
            <person name="Bates H.J."/>
            <person name="Wilson F."/>
            <person name="Jackson A.C."/>
            <person name="Ott S."/>
            <person name="Harrison R.J."/>
            <person name="Clarkson J.P."/>
        </authorList>
    </citation>
    <scope>NUCLEOTIDE SEQUENCE [LARGE SCALE GENOMIC DNA]</scope>
    <source>
        <strain evidence="7 8">Fp_A8</strain>
    </source>
</reference>
<dbReference type="InterPro" id="IPR050740">
    <property type="entry name" value="Aldehyde_DH_Superfamily"/>
</dbReference>
<evidence type="ECO:0000256" key="2">
    <source>
        <dbReference type="ARBA" id="ARBA00023002"/>
    </source>
</evidence>
<comment type="subcellular location">
    <subcellularLocation>
        <location evidence="1">Membrane</location>
        <topology evidence="1">Multi-pass membrane protein</topology>
    </subcellularLocation>
</comment>
<feature type="transmembrane region" description="Helical" evidence="5">
    <location>
        <begin position="849"/>
        <end position="873"/>
    </location>
</feature>
<feature type="domain" description="Major facilitator superfamily (MFS) profile" evidence="6">
    <location>
        <begin position="477"/>
        <end position="939"/>
    </location>
</feature>
<feature type="transmembrane region" description="Helical" evidence="5">
    <location>
        <begin position="917"/>
        <end position="937"/>
    </location>
</feature>
<evidence type="ECO:0000259" key="6">
    <source>
        <dbReference type="PROSITE" id="PS50850"/>
    </source>
</evidence>
<protein>
    <recommendedName>
        <fullName evidence="6">Major facilitator superfamily (MFS) profile domain-containing protein</fullName>
    </recommendedName>
</protein>
<dbReference type="Gene3D" id="3.40.605.10">
    <property type="entry name" value="Aldehyde Dehydrogenase, Chain A, domain 1"/>
    <property type="match status" value="1"/>
</dbReference>
<keyword evidence="5" id="KW-0812">Transmembrane</keyword>
<dbReference type="InterPro" id="IPR020846">
    <property type="entry name" value="MFS_dom"/>
</dbReference>
<name>A0A420SPL0_GIBIN</name>
<dbReference type="Proteomes" id="UP000283569">
    <property type="component" value="Unassembled WGS sequence"/>
</dbReference>
<dbReference type="Gene3D" id="3.40.309.10">
    <property type="entry name" value="Aldehyde Dehydrogenase, Chain A, domain 2"/>
    <property type="match status" value="1"/>
</dbReference>
<feature type="region of interest" description="Disordered" evidence="4">
    <location>
        <begin position="664"/>
        <end position="700"/>
    </location>
</feature>
<dbReference type="InterPro" id="IPR016162">
    <property type="entry name" value="Ald_DH_N"/>
</dbReference>
<gene>
    <name evidence="7" type="ORF">BFJ72_g11244</name>
</gene>
<dbReference type="GO" id="GO:0022857">
    <property type="term" value="F:transmembrane transporter activity"/>
    <property type="evidence" value="ECO:0007669"/>
    <property type="project" value="InterPro"/>
</dbReference>
<comment type="caution">
    <text evidence="7">The sequence shown here is derived from an EMBL/GenBank/DDBJ whole genome shotgun (WGS) entry which is preliminary data.</text>
</comment>
<accession>A0A420SPL0</accession>
<feature type="transmembrane region" description="Helical" evidence="5">
    <location>
        <begin position="516"/>
        <end position="535"/>
    </location>
</feature>
<feature type="transmembrane region" description="Helical" evidence="5">
    <location>
        <begin position="779"/>
        <end position="801"/>
    </location>
</feature>
<feature type="transmembrane region" description="Helical" evidence="5">
    <location>
        <begin position="602"/>
        <end position="626"/>
    </location>
</feature>
<dbReference type="SUPFAM" id="SSF53720">
    <property type="entry name" value="ALDH-like"/>
    <property type="match status" value="1"/>
</dbReference>
<proteinExistence type="predicted"/>
<dbReference type="GO" id="GO:0004777">
    <property type="term" value="F:succinate-semialdehyde dehydrogenase (NAD+) activity"/>
    <property type="evidence" value="ECO:0007669"/>
    <property type="project" value="TreeGrafter"/>
</dbReference>
<keyword evidence="3" id="KW-0325">Glycoprotein</keyword>
<dbReference type="AlphaFoldDB" id="A0A420SPL0"/>
<dbReference type="InterPro" id="IPR016163">
    <property type="entry name" value="Ald_DH_C"/>
</dbReference>
<keyword evidence="2" id="KW-0560">Oxidoreductase</keyword>
<dbReference type="Pfam" id="PF07690">
    <property type="entry name" value="MFS_1"/>
    <property type="match status" value="1"/>
</dbReference>
<dbReference type="InterPro" id="IPR011701">
    <property type="entry name" value="MFS"/>
</dbReference>
<dbReference type="EMBL" id="MRDB01000049">
    <property type="protein sequence ID" value="RKL31227.1"/>
    <property type="molecule type" value="Genomic_DNA"/>
</dbReference>
<dbReference type="SUPFAM" id="SSF103473">
    <property type="entry name" value="MFS general substrate transporter"/>
    <property type="match status" value="1"/>
</dbReference>
<keyword evidence="5" id="KW-1133">Transmembrane helix</keyword>
<feature type="transmembrane region" description="Helical" evidence="5">
    <location>
        <begin position="542"/>
        <end position="559"/>
    </location>
</feature>
<dbReference type="PANTHER" id="PTHR43353">
    <property type="entry name" value="SUCCINATE-SEMIALDEHYDE DEHYDROGENASE, MITOCHONDRIAL"/>
    <property type="match status" value="1"/>
</dbReference>
<evidence type="ECO:0000256" key="1">
    <source>
        <dbReference type="ARBA" id="ARBA00004141"/>
    </source>
</evidence>
<feature type="transmembrane region" description="Helical" evidence="5">
    <location>
        <begin position="822"/>
        <end position="843"/>
    </location>
</feature>
<dbReference type="Gene3D" id="1.20.1250.20">
    <property type="entry name" value="MFS general substrate transporter like domains"/>
    <property type="match status" value="1"/>
</dbReference>
<feature type="compositionally biased region" description="Polar residues" evidence="4">
    <location>
        <begin position="691"/>
        <end position="700"/>
    </location>
</feature>
<evidence type="ECO:0000256" key="5">
    <source>
        <dbReference type="SAM" id="Phobius"/>
    </source>
</evidence>
<dbReference type="GO" id="GO:0009450">
    <property type="term" value="P:gamma-aminobutyric acid catabolic process"/>
    <property type="evidence" value="ECO:0007669"/>
    <property type="project" value="TreeGrafter"/>
</dbReference>
<evidence type="ECO:0000313" key="8">
    <source>
        <dbReference type="Proteomes" id="UP000283569"/>
    </source>
</evidence>
<sequence>MSDSTIGQPALRNGSQGYRIPMLINDAAVLREDDTSRHQSFEGGYFQGAGISDCADAVASCSKAFVTWSTTSPTRRCRLLLRLAQVLKNHEHEVRTIMKSEIHCDDEWASIGVTTSIDLIEQTAYLLTAGSMSGTIPHTQHEGSYGLVFTRPLGVVLGIAPWNSPLFLALRAVIAPLATGNTVILKGSELSPRTHYFVAGLFGKAGFPPGVVNFILHRPEDAPEVVAYLIRDPAVRKVNFTGSTPVGRSIAEQAGRALKPVLLELGGKNCCIVLKDADIGRAAEAALAGATLNGGQICMSTDLVLVEKDVVDEFRAELTKQLQGKKGSAYRLVGPKSQSRVQALVSDAEAKGSSKSSTEHQIDSNLIPVTILDNINSSMDFLRTESFGPCLGIVAVSDGDEAVKIVNDSDYGLSGAIWTRSHYAALELARRLQVGAVHINSSTVHDEATLPHGGTKQSGFGRFGAEWGLKEFVETQTVIMHAFYNLLGNAWAAGLSPVFGLIIQELHCTQDQASNLPTYALLALGLSNLFALPLSLLIGKRFTVLGSLVIFIACNIWSGEATDYYSLRNSRIVGGLAGGLVEALGPIIVAETFPTHQLGRAMVVYVGFLAAGSAVGPMVAGAVGVSLGSWRWYLRILTIATGLNLFGSILMLPETTHDIEELDAAQPRPGKSPVNEPKPTSTSVEDICISSPAQTTTGENSTANFRKEYISRSFSSEFMPMGWKEMGLSLVQPLQLLMAPQVLVTVYIFGLTIGWTVIISILLAVTYAQPPLLWNSRSIGLLNVGSLIGLLIGLPVGGYLADLLFIRSTKGRTREPDPRSRLPMMLIGGLASPLGCIILGHGLQNPAHWIVVCVGWGLLAFGLTGSANVLLTYSVNTMPSRAGDIGVLVNVMKNCLAFGVSYSAISWMNGMGPLKQFATMAALLWAGYLLVIPVWVWSKSIIRRSAVYTR</sequence>
<evidence type="ECO:0000313" key="7">
    <source>
        <dbReference type="EMBL" id="RKL31227.1"/>
    </source>
</evidence>
<dbReference type="InterPro" id="IPR016161">
    <property type="entry name" value="Ald_DH/histidinol_DH"/>
</dbReference>
<dbReference type="Pfam" id="PF00171">
    <property type="entry name" value="Aldedh"/>
    <property type="match status" value="1"/>
</dbReference>
<keyword evidence="5" id="KW-0472">Membrane</keyword>
<organism evidence="7 8">
    <name type="scientific">Gibberella intermedia</name>
    <name type="common">Bulb rot disease fungus</name>
    <name type="synonym">Fusarium proliferatum</name>
    <dbReference type="NCBI Taxonomy" id="948311"/>
    <lineage>
        <taxon>Eukaryota</taxon>
        <taxon>Fungi</taxon>
        <taxon>Dikarya</taxon>
        <taxon>Ascomycota</taxon>
        <taxon>Pezizomycotina</taxon>
        <taxon>Sordariomycetes</taxon>
        <taxon>Hypocreomycetidae</taxon>
        <taxon>Hypocreales</taxon>
        <taxon>Nectriaceae</taxon>
        <taxon>Fusarium</taxon>
        <taxon>Fusarium fujikuroi species complex</taxon>
    </lineage>
</organism>
<feature type="transmembrane region" description="Helical" evidence="5">
    <location>
        <begin position="885"/>
        <end position="905"/>
    </location>
</feature>
<dbReference type="PROSITE" id="PS50850">
    <property type="entry name" value="MFS"/>
    <property type="match status" value="1"/>
</dbReference>
<dbReference type="GO" id="GO:0016020">
    <property type="term" value="C:membrane"/>
    <property type="evidence" value="ECO:0007669"/>
    <property type="project" value="UniProtKB-SubCell"/>
</dbReference>
<evidence type="ECO:0000256" key="4">
    <source>
        <dbReference type="SAM" id="MobiDB-lite"/>
    </source>
</evidence>
<dbReference type="InterPro" id="IPR036259">
    <property type="entry name" value="MFS_trans_sf"/>
</dbReference>
<feature type="transmembrane region" description="Helical" evidence="5">
    <location>
        <begin position="742"/>
        <end position="767"/>
    </location>
</feature>
<evidence type="ECO:0000256" key="3">
    <source>
        <dbReference type="ARBA" id="ARBA00023180"/>
    </source>
</evidence>
<dbReference type="PANTHER" id="PTHR43353:SF6">
    <property type="entry name" value="CYTOPLASMIC ALDEHYDE DEHYDROGENASE (EUROFUNG)"/>
    <property type="match status" value="1"/>
</dbReference>
<feature type="transmembrane region" description="Helical" evidence="5">
    <location>
        <begin position="571"/>
        <end position="590"/>
    </location>
</feature>
<dbReference type="InterPro" id="IPR015590">
    <property type="entry name" value="Aldehyde_DH_dom"/>
</dbReference>